<dbReference type="AlphaFoldDB" id="A0A261XVC6"/>
<proteinExistence type="predicted"/>
<accession>A0A261XVC6</accession>
<organism evidence="3 4">
    <name type="scientific">Bifiguratus adelaidae</name>
    <dbReference type="NCBI Taxonomy" id="1938954"/>
    <lineage>
        <taxon>Eukaryota</taxon>
        <taxon>Fungi</taxon>
        <taxon>Fungi incertae sedis</taxon>
        <taxon>Mucoromycota</taxon>
        <taxon>Mucoromycotina</taxon>
        <taxon>Endogonomycetes</taxon>
        <taxon>Endogonales</taxon>
        <taxon>Endogonales incertae sedis</taxon>
        <taxon>Bifiguratus</taxon>
    </lineage>
</organism>
<dbReference type="Proteomes" id="UP000242875">
    <property type="component" value="Unassembled WGS sequence"/>
</dbReference>
<dbReference type="InterPro" id="IPR001509">
    <property type="entry name" value="Epimerase_deHydtase"/>
</dbReference>
<keyword evidence="4" id="KW-1185">Reference proteome</keyword>
<dbReference type="GO" id="GO:0004029">
    <property type="term" value="F:aldehyde dehydrogenase (NAD+) activity"/>
    <property type="evidence" value="ECO:0007669"/>
    <property type="project" value="TreeGrafter"/>
</dbReference>
<comment type="caution">
    <text evidence="3">The sequence shown here is derived from an EMBL/GenBank/DDBJ whole genome shotgun (WGS) entry which is preliminary data.</text>
</comment>
<evidence type="ECO:0000313" key="3">
    <source>
        <dbReference type="EMBL" id="OZJ02288.1"/>
    </source>
</evidence>
<feature type="domain" description="NAD-dependent epimerase/dehydratase" evidence="2">
    <location>
        <begin position="3"/>
        <end position="215"/>
    </location>
</feature>
<sequence length="249" mass="26707">MRIFVTGATGYIGRVVTEKAVAEGHDVHGLSRTEEGDARLKALGATPVRGDLTTLDVLRRESAQADAVLHLAFIHDFSIDYEEILRTDAAAVDALAEPLLGTGKALVISSGTAGVQPDPAGGETTEEMPLAENRPLSGRARSERHALSLSEKGVRVSSIPLPPYVYGRAGSGFLPLLMQMAVKNGEAAYINEGSLRTSDVYVDDAATLYLLAAKGAKPVKSSTALHRQPSPQRKWPKRSERYLIFQCAQ</sequence>
<dbReference type="SUPFAM" id="SSF51735">
    <property type="entry name" value="NAD(P)-binding Rossmann-fold domains"/>
    <property type="match status" value="1"/>
</dbReference>
<protein>
    <recommendedName>
        <fullName evidence="2">NAD-dependent epimerase/dehydratase domain-containing protein</fullName>
    </recommendedName>
</protein>
<dbReference type="InterPro" id="IPR036291">
    <property type="entry name" value="NAD(P)-bd_dom_sf"/>
</dbReference>
<evidence type="ECO:0000313" key="4">
    <source>
        <dbReference type="Proteomes" id="UP000242875"/>
    </source>
</evidence>
<dbReference type="EMBL" id="MVBO01000168">
    <property type="protein sequence ID" value="OZJ02288.1"/>
    <property type="molecule type" value="Genomic_DNA"/>
</dbReference>
<dbReference type="GO" id="GO:0005737">
    <property type="term" value="C:cytoplasm"/>
    <property type="evidence" value="ECO:0007669"/>
    <property type="project" value="TreeGrafter"/>
</dbReference>
<dbReference type="Gene3D" id="3.40.50.720">
    <property type="entry name" value="NAD(P)-binding Rossmann-like Domain"/>
    <property type="match status" value="1"/>
</dbReference>
<dbReference type="PANTHER" id="PTHR48079">
    <property type="entry name" value="PROTEIN YEEZ"/>
    <property type="match status" value="1"/>
</dbReference>
<reference evidence="3 4" key="1">
    <citation type="journal article" date="2017" name="Mycologia">
        <title>Bifiguratus adelaidae, gen. et sp. nov., a new member of Mucoromycotina in endophytic and soil-dwelling habitats.</title>
        <authorList>
            <person name="Torres-Cruz T.J."/>
            <person name="Billingsley Tobias T.L."/>
            <person name="Almatruk M."/>
            <person name="Hesse C."/>
            <person name="Kuske C.R."/>
            <person name="Desiro A."/>
            <person name="Benucci G.M."/>
            <person name="Bonito G."/>
            <person name="Stajich J.E."/>
            <person name="Dunlap C."/>
            <person name="Arnold A.E."/>
            <person name="Porras-Alfaro A."/>
        </authorList>
    </citation>
    <scope>NUCLEOTIDE SEQUENCE [LARGE SCALE GENOMIC DNA]</scope>
    <source>
        <strain evidence="3 4">AZ0501</strain>
    </source>
</reference>
<name>A0A261XVC6_9FUNG</name>
<dbReference type="InterPro" id="IPR051783">
    <property type="entry name" value="NAD(P)-dependent_oxidoreduct"/>
</dbReference>
<dbReference type="PANTHER" id="PTHR48079:SF5">
    <property type="entry name" value="DEPENDENT EPIMERASE_DEHYDRATASE, PUTATIVE (AFU_ORTHOLOGUE AFUA_7G00180)-RELATED"/>
    <property type="match status" value="1"/>
</dbReference>
<dbReference type="OrthoDB" id="10262413at2759"/>
<feature type="region of interest" description="Disordered" evidence="1">
    <location>
        <begin position="113"/>
        <end position="140"/>
    </location>
</feature>
<evidence type="ECO:0000256" key="1">
    <source>
        <dbReference type="SAM" id="MobiDB-lite"/>
    </source>
</evidence>
<evidence type="ECO:0000259" key="2">
    <source>
        <dbReference type="Pfam" id="PF01370"/>
    </source>
</evidence>
<gene>
    <name evidence="3" type="ORF">BZG36_04822</name>
</gene>
<dbReference type="Pfam" id="PF01370">
    <property type="entry name" value="Epimerase"/>
    <property type="match status" value="1"/>
</dbReference>